<dbReference type="InterPro" id="IPR020845">
    <property type="entry name" value="AMP-binding_CS"/>
</dbReference>
<feature type="domain" description="AMP-dependent synthetase/ligase" evidence="1">
    <location>
        <begin position="13"/>
        <end position="368"/>
    </location>
</feature>
<dbReference type="PROSITE" id="PS00455">
    <property type="entry name" value="AMP_BINDING"/>
    <property type="match status" value="1"/>
</dbReference>
<dbReference type="SUPFAM" id="SSF56801">
    <property type="entry name" value="Acetyl-CoA synthetase-like"/>
    <property type="match status" value="1"/>
</dbReference>
<protein>
    <submittedName>
        <fullName evidence="3">Fatty-acyl-CoA synthase/long-chain acyl-CoA synthetase</fullName>
    </submittedName>
</protein>
<dbReference type="Pfam" id="PF00501">
    <property type="entry name" value="AMP-binding"/>
    <property type="match status" value="1"/>
</dbReference>
<dbReference type="AlphaFoldDB" id="A0A366DK07"/>
<gene>
    <name evidence="3" type="ORF">DFR47_11423</name>
</gene>
<organism evidence="3 4">
    <name type="scientific">Pseudochrobactrum asaccharolyticum</name>
    <dbReference type="NCBI Taxonomy" id="354351"/>
    <lineage>
        <taxon>Bacteria</taxon>
        <taxon>Pseudomonadati</taxon>
        <taxon>Pseudomonadota</taxon>
        <taxon>Alphaproteobacteria</taxon>
        <taxon>Hyphomicrobiales</taxon>
        <taxon>Brucellaceae</taxon>
        <taxon>Pseudochrobactrum</taxon>
    </lineage>
</organism>
<dbReference type="Proteomes" id="UP000252893">
    <property type="component" value="Unassembled WGS sequence"/>
</dbReference>
<dbReference type="InterPro" id="IPR042099">
    <property type="entry name" value="ANL_N_sf"/>
</dbReference>
<dbReference type="RefSeq" id="WP_113946298.1">
    <property type="nucleotide sequence ID" value="NZ_QNRH01000014.1"/>
</dbReference>
<dbReference type="InterPro" id="IPR050237">
    <property type="entry name" value="ATP-dep_AMP-bd_enzyme"/>
</dbReference>
<name>A0A366DK07_9HYPH</name>
<dbReference type="Gene3D" id="3.40.50.12780">
    <property type="entry name" value="N-terminal domain of ligase-like"/>
    <property type="match status" value="1"/>
</dbReference>
<dbReference type="InterPro" id="IPR045851">
    <property type="entry name" value="AMP-bd_C_sf"/>
</dbReference>
<dbReference type="InterPro" id="IPR000873">
    <property type="entry name" value="AMP-dep_synth/lig_dom"/>
</dbReference>
<evidence type="ECO:0000259" key="2">
    <source>
        <dbReference type="Pfam" id="PF13193"/>
    </source>
</evidence>
<proteinExistence type="predicted"/>
<dbReference type="GO" id="GO:0016878">
    <property type="term" value="F:acid-thiol ligase activity"/>
    <property type="evidence" value="ECO:0007669"/>
    <property type="project" value="UniProtKB-ARBA"/>
</dbReference>
<evidence type="ECO:0000259" key="1">
    <source>
        <dbReference type="Pfam" id="PF00501"/>
    </source>
</evidence>
<feature type="domain" description="AMP-binding enzyme C-terminal" evidence="2">
    <location>
        <begin position="418"/>
        <end position="494"/>
    </location>
</feature>
<evidence type="ECO:0000313" key="4">
    <source>
        <dbReference type="Proteomes" id="UP000252893"/>
    </source>
</evidence>
<accession>A0A366DK07</accession>
<dbReference type="OrthoDB" id="9803968at2"/>
<dbReference type="EMBL" id="QNRH01000014">
    <property type="protein sequence ID" value="RBO90412.1"/>
    <property type="molecule type" value="Genomic_DNA"/>
</dbReference>
<dbReference type="Pfam" id="PF13193">
    <property type="entry name" value="AMP-binding_C"/>
    <property type="match status" value="1"/>
</dbReference>
<keyword evidence="4" id="KW-1185">Reference proteome</keyword>
<dbReference type="PANTHER" id="PTHR43767">
    <property type="entry name" value="LONG-CHAIN-FATTY-ACID--COA LIGASE"/>
    <property type="match status" value="1"/>
</dbReference>
<sequence length="519" mass="56077">MRLENILFSHSLSQPEKTALICGENRLNWGDLGNRVRSVARGLAARGIGSGDKVILYMSNQIEFAEAFFGVLATGAVVVPATTRISPHELAYFQADSGAGLIICDANLAEKVAAEVSVGAEIYTVGETISDFADFSCLRQSGTTPLPPIPLEQDEAAILYTSGTTGQPKGVVLTHANILVCHGYMNAVEWGINGDDIYLVVSPMAHRAGMGRMINALMLGGTLNILSRFDPDDVLSIIEREQVTVLGLVPTMCRMMMPVLEADPQRAASLRRLAVTGEAFPVPLKERLIALLPNLEIVSFFGMTEAGGVTGLMHREQFTHAGSVGRPCPGVEVRITDEDGRDVMDGEAGELLVRAGRPGAFTVMKGYLNNPEQTEAAFSDGWFRTGDMARRDADGYLYIVDRKKDMIVSGGLNIYSKEVEQTITELPGIADVAVIAVPDDVFGESVVAVIEPEKGAVAPDKNQIVEHCRQRIAGYKKPKYVLYRSELPRNATGKILKRDLLPWAVAEITATTDQAKVAS</sequence>
<comment type="caution">
    <text evidence="3">The sequence shown here is derived from an EMBL/GenBank/DDBJ whole genome shotgun (WGS) entry which is preliminary data.</text>
</comment>
<evidence type="ECO:0000313" key="3">
    <source>
        <dbReference type="EMBL" id="RBO90412.1"/>
    </source>
</evidence>
<reference evidence="3 4" key="1">
    <citation type="submission" date="2018-06" db="EMBL/GenBank/DDBJ databases">
        <title>Genomic Encyclopedia of Type Strains, Phase IV (KMG-IV): sequencing the most valuable type-strain genomes for metagenomic binning, comparative biology and taxonomic classification.</title>
        <authorList>
            <person name="Goeker M."/>
        </authorList>
    </citation>
    <scope>NUCLEOTIDE SEQUENCE [LARGE SCALE GENOMIC DNA]</scope>
    <source>
        <strain evidence="3 4">DSM 25619</strain>
    </source>
</reference>
<dbReference type="InterPro" id="IPR025110">
    <property type="entry name" value="AMP-bd_C"/>
</dbReference>
<dbReference type="Gene3D" id="3.30.300.30">
    <property type="match status" value="1"/>
</dbReference>
<dbReference type="PANTHER" id="PTHR43767:SF1">
    <property type="entry name" value="NONRIBOSOMAL PEPTIDE SYNTHASE PES1 (EUROFUNG)-RELATED"/>
    <property type="match status" value="1"/>
</dbReference>